<dbReference type="PATRIC" id="fig|186479.3.peg.169"/>
<dbReference type="InterPro" id="IPR050366">
    <property type="entry name" value="BP-dependent_transpt_permease"/>
</dbReference>
<evidence type="ECO:0000256" key="6">
    <source>
        <dbReference type="ARBA" id="ARBA00023136"/>
    </source>
</evidence>
<dbReference type="Pfam" id="PF00528">
    <property type="entry name" value="BPD_transp_1"/>
    <property type="match status" value="1"/>
</dbReference>
<dbReference type="EMBL" id="LJCR01001029">
    <property type="protein sequence ID" value="KPV51182.1"/>
    <property type="molecule type" value="Genomic_DNA"/>
</dbReference>
<keyword evidence="4 7" id="KW-0812">Transmembrane</keyword>
<feature type="transmembrane region" description="Helical" evidence="7">
    <location>
        <begin position="280"/>
        <end position="298"/>
    </location>
</feature>
<evidence type="ECO:0000256" key="4">
    <source>
        <dbReference type="ARBA" id="ARBA00022692"/>
    </source>
</evidence>
<evidence type="ECO:0000313" key="10">
    <source>
        <dbReference type="Proteomes" id="UP000050509"/>
    </source>
</evidence>
<evidence type="ECO:0000256" key="7">
    <source>
        <dbReference type="RuleBase" id="RU363032"/>
    </source>
</evidence>
<keyword evidence="6 7" id="KW-0472">Membrane</keyword>
<evidence type="ECO:0000256" key="2">
    <source>
        <dbReference type="ARBA" id="ARBA00022448"/>
    </source>
</evidence>
<name>A0A0P9D7E7_9CHLR</name>
<dbReference type="Proteomes" id="UP000050509">
    <property type="component" value="Unassembled WGS sequence"/>
</dbReference>
<dbReference type="GO" id="GO:0005886">
    <property type="term" value="C:plasma membrane"/>
    <property type="evidence" value="ECO:0007669"/>
    <property type="project" value="UniProtKB-SubCell"/>
</dbReference>
<accession>A0A0P9D7E7</accession>
<organism evidence="9 10">
    <name type="scientific">Kouleothrix aurantiaca</name>
    <dbReference type="NCBI Taxonomy" id="186479"/>
    <lineage>
        <taxon>Bacteria</taxon>
        <taxon>Bacillati</taxon>
        <taxon>Chloroflexota</taxon>
        <taxon>Chloroflexia</taxon>
        <taxon>Chloroflexales</taxon>
        <taxon>Roseiflexineae</taxon>
        <taxon>Roseiflexaceae</taxon>
        <taxon>Kouleothrix</taxon>
    </lineage>
</organism>
<dbReference type="InterPro" id="IPR000515">
    <property type="entry name" value="MetI-like"/>
</dbReference>
<protein>
    <submittedName>
        <fullName evidence="9">Peptide ABC transporter permease</fullName>
    </submittedName>
</protein>
<keyword evidence="2 7" id="KW-0813">Transport</keyword>
<dbReference type="CDD" id="cd06261">
    <property type="entry name" value="TM_PBP2"/>
    <property type="match status" value="1"/>
</dbReference>
<sequence>NMQFAYTRPQQLYLISSDGQFHLRPFTFTFKQVLDPATFLPSWEPELTRPYPIRFFVQGYEYKFLGLFKSRLHLYGVDEGGTIFLLGTDKFGRDLLGRICMGGRISLSLSIFATLIIIAVGATVGIVSGYYGGWVDNIIQRFIEFLQSFPALPLWMALAAVIPITWNQTLIFITMSAIFALLGWTQLARQIRGAVLALRETDFILAAKEMGASDRRIIFRHLLPNCLSHIIVVMTLTIPSIILSESFLSFLGIGIQEPLVSWGTMMREAQSLQTLGSNPWLMWPALFIILAVVGFNFIGDGLRDAVDPYSIV</sequence>
<gene>
    <name evidence="9" type="ORF">SE17_22655</name>
</gene>
<feature type="non-terminal residue" evidence="9">
    <location>
        <position position="1"/>
    </location>
</feature>
<dbReference type="SUPFAM" id="SSF161098">
    <property type="entry name" value="MetI-like"/>
    <property type="match status" value="1"/>
</dbReference>
<dbReference type="Gene3D" id="1.10.3720.10">
    <property type="entry name" value="MetI-like"/>
    <property type="match status" value="1"/>
</dbReference>
<evidence type="ECO:0000256" key="5">
    <source>
        <dbReference type="ARBA" id="ARBA00022989"/>
    </source>
</evidence>
<comment type="subcellular location">
    <subcellularLocation>
        <location evidence="1 7">Cell membrane</location>
        <topology evidence="1 7">Multi-pass membrane protein</topology>
    </subcellularLocation>
</comment>
<feature type="transmembrane region" description="Helical" evidence="7">
    <location>
        <begin position="152"/>
        <end position="182"/>
    </location>
</feature>
<feature type="transmembrane region" description="Helical" evidence="7">
    <location>
        <begin position="107"/>
        <end position="132"/>
    </location>
</feature>
<comment type="similarity">
    <text evidence="7">Belongs to the binding-protein-dependent transport system permease family.</text>
</comment>
<evidence type="ECO:0000256" key="3">
    <source>
        <dbReference type="ARBA" id="ARBA00022475"/>
    </source>
</evidence>
<feature type="domain" description="ABC transmembrane type-1" evidence="8">
    <location>
        <begin position="103"/>
        <end position="299"/>
    </location>
</feature>
<proteinExistence type="inferred from homology"/>
<evidence type="ECO:0000313" key="9">
    <source>
        <dbReference type="EMBL" id="KPV51182.1"/>
    </source>
</evidence>
<reference evidence="9 10" key="1">
    <citation type="submission" date="2015-09" db="EMBL/GenBank/DDBJ databases">
        <title>Draft genome sequence of Kouleothrix aurantiaca JCM 19913.</title>
        <authorList>
            <person name="Hemp J."/>
        </authorList>
    </citation>
    <scope>NUCLEOTIDE SEQUENCE [LARGE SCALE GENOMIC DNA]</scope>
    <source>
        <strain evidence="9 10">COM-B</strain>
    </source>
</reference>
<evidence type="ECO:0000256" key="1">
    <source>
        <dbReference type="ARBA" id="ARBA00004651"/>
    </source>
</evidence>
<dbReference type="GO" id="GO:0055085">
    <property type="term" value="P:transmembrane transport"/>
    <property type="evidence" value="ECO:0007669"/>
    <property type="project" value="InterPro"/>
</dbReference>
<dbReference type="PANTHER" id="PTHR43386:SF1">
    <property type="entry name" value="D,D-DIPEPTIDE TRANSPORT SYSTEM PERMEASE PROTEIN DDPC-RELATED"/>
    <property type="match status" value="1"/>
</dbReference>
<dbReference type="PANTHER" id="PTHR43386">
    <property type="entry name" value="OLIGOPEPTIDE TRANSPORT SYSTEM PERMEASE PROTEIN APPC"/>
    <property type="match status" value="1"/>
</dbReference>
<keyword evidence="5 7" id="KW-1133">Transmembrane helix</keyword>
<feature type="transmembrane region" description="Helical" evidence="7">
    <location>
        <begin position="222"/>
        <end position="242"/>
    </location>
</feature>
<dbReference type="PROSITE" id="PS50928">
    <property type="entry name" value="ABC_TM1"/>
    <property type="match status" value="1"/>
</dbReference>
<evidence type="ECO:0000259" key="8">
    <source>
        <dbReference type="PROSITE" id="PS50928"/>
    </source>
</evidence>
<keyword evidence="3" id="KW-1003">Cell membrane</keyword>
<dbReference type="AlphaFoldDB" id="A0A0P9D7E7"/>
<keyword evidence="10" id="KW-1185">Reference proteome</keyword>
<comment type="caution">
    <text evidence="9">The sequence shown here is derived from an EMBL/GenBank/DDBJ whole genome shotgun (WGS) entry which is preliminary data.</text>
</comment>
<dbReference type="InterPro" id="IPR035906">
    <property type="entry name" value="MetI-like_sf"/>
</dbReference>